<organism evidence="2 3">
    <name type="scientific">Peteryoungia desertarenae</name>
    <dbReference type="NCBI Taxonomy" id="1813451"/>
    <lineage>
        <taxon>Bacteria</taxon>
        <taxon>Pseudomonadati</taxon>
        <taxon>Pseudomonadota</taxon>
        <taxon>Alphaproteobacteria</taxon>
        <taxon>Hyphomicrobiales</taxon>
        <taxon>Rhizobiaceae</taxon>
        <taxon>Peteryoungia</taxon>
    </lineage>
</organism>
<reference evidence="2 3" key="1">
    <citation type="submission" date="2020-06" db="EMBL/GenBank/DDBJ databases">
        <title>Genome sequence of Rhizobium sp strain ADMK78.</title>
        <authorList>
            <person name="Rahi P."/>
        </authorList>
    </citation>
    <scope>NUCLEOTIDE SEQUENCE [LARGE SCALE GENOMIC DNA]</scope>
    <source>
        <strain evidence="2 3">ADMK78</strain>
    </source>
</reference>
<feature type="signal peptide" evidence="1">
    <location>
        <begin position="1"/>
        <end position="22"/>
    </location>
</feature>
<dbReference type="Pfam" id="PF06674">
    <property type="entry name" value="DUF1176"/>
    <property type="match status" value="1"/>
</dbReference>
<dbReference type="Gene3D" id="2.60.40.1880">
    <property type="entry name" value="Invasion associated locus B (IalB) protein"/>
    <property type="match status" value="1"/>
</dbReference>
<dbReference type="EMBL" id="CP058350">
    <property type="protein sequence ID" value="QLF69269.1"/>
    <property type="molecule type" value="Genomic_DNA"/>
</dbReference>
<evidence type="ECO:0000313" key="3">
    <source>
        <dbReference type="Proteomes" id="UP000308530"/>
    </source>
</evidence>
<accession>A0ABX6QL48</accession>
<keyword evidence="3" id="KW-1185">Reference proteome</keyword>
<name>A0ABX6QL48_9HYPH</name>
<dbReference type="InterPro" id="IPR009560">
    <property type="entry name" value="DUF1176"/>
</dbReference>
<dbReference type="Proteomes" id="UP000308530">
    <property type="component" value="Chromosome"/>
</dbReference>
<evidence type="ECO:0000256" key="1">
    <source>
        <dbReference type="SAM" id="SignalP"/>
    </source>
</evidence>
<proteinExistence type="predicted"/>
<protein>
    <submittedName>
        <fullName evidence="2">DUF1176 domain-containing protein</fullName>
    </submittedName>
</protein>
<sequence length="352" mass="37977">MTFRMIAGLALLTAVSAGAVHAAEPRFGEFGDWRVNCSQALNCVMEQFVSGAPLDQIALRRDAGPETAVTIAVWPDVRDERQADGPWRAVMTVDGGRAIEIAAPDIYFDAVDQAFVLSGPAIDSAFIDEVRNGETLRIEVQDGDLKTAHDFSLRGVAASLLFIDEVQGRIDRVDALSARGDLPPADAIALKDIRRFSDLPEAIRDDFGDTGRCAGTDESSLDGDAIVHAISANETLYLLPCGMSGAYNMPYALYLDSFGNLGPMPLPVMLDKGPSTSFFLYNAGYNFETGVLDAFFKGRGLGDCGQLQSWVLTRSVSGSVFVLTEERVQDCDGSEPVAPENWPALWPVQQGQ</sequence>
<dbReference type="InterPro" id="IPR038696">
    <property type="entry name" value="IalB_sf"/>
</dbReference>
<evidence type="ECO:0000313" key="2">
    <source>
        <dbReference type="EMBL" id="QLF69269.1"/>
    </source>
</evidence>
<gene>
    <name evidence="2" type="ORF">FE840_006775</name>
</gene>
<feature type="chain" id="PRO_5046169490" evidence="1">
    <location>
        <begin position="23"/>
        <end position="352"/>
    </location>
</feature>
<keyword evidence="1" id="KW-0732">Signal</keyword>
<dbReference type="RefSeq" id="WP_138285596.1">
    <property type="nucleotide sequence ID" value="NZ_CP058350.1"/>
</dbReference>